<gene>
    <name evidence="1" type="ORF">AVDCRST_MAG26-3419</name>
</gene>
<accession>A0A6J4JLH3</accession>
<reference evidence="1" key="1">
    <citation type="submission" date="2020-02" db="EMBL/GenBank/DDBJ databases">
        <authorList>
            <person name="Meier V. D."/>
        </authorList>
    </citation>
    <scope>NUCLEOTIDE SEQUENCE</scope>
    <source>
        <strain evidence="1">AVDCRST_MAG26</strain>
    </source>
</reference>
<feature type="non-terminal residue" evidence="1">
    <location>
        <position position="41"/>
    </location>
</feature>
<sequence length="41" mass="4719">ACRCHADEICCQILPHPPEYELRDSIPRVGVHVAAYRLVRM</sequence>
<feature type="non-terminal residue" evidence="1">
    <location>
        <position position="1"/>
    </location>
</feature>
<name>A0A6J4JLH3_9CHLR</name>
<protein>
    <submittedName>
        <fullName evidence="1">Uncharacterized protein</fullName>
    </submittedName>
</protein>
<evidence type="ECO:0000313" key="1">
    <source>
        <dbReference type="EMBL" id="CAA9281683.1"/>
    </source>
</evidence>
<dbReference type="AlphaFoldDB" id="A0A6J4JLH3"/>
<dbReference type="EMBL" id="CADCTK010000799">
    <property type="protein sequence ID" value="CAA9281683.1"/>
    <property type="molecule type" value="Genomic_DNA"/>
</dbReference>
<proteinExistence type="predicted"/>
<organism evidence="1">
    <name type="scientific">uncultured Chloroflexia bacterium</name>
    <dbReference type="NCBI Taxonomy" id="1672391"/>
    <lineage>
        <taxon>Bacteria</taxon>
        <taxon>Bacillati</taxon>
        <taxon>Chloroflexota</taxon>
        <taxon>Chloroflexia</taxon>
        <taxon>environmental samples</taxon>
    </lineage>
</organism>